<organism evidence="1 2">
    <name type="scientific">Nitratireductor basaltis</name>
    <dbReference type="NCBI Taxonomy" id="472175"/>
    <lineage>
        <taxon>Bacteria</taxon>
        <taxon>Pseudomonadati</taxon>
        <taxon>Pseudomonadota</taxon>
        <taxon>Alphaproteobacteria</taxon>
        <taxon>Hyphomicrobiales</taxon>
        <taxon>Phyllobacteriaceae</taxon>
        <taxon>Nitratireductor</taxon>
    </lineage>
</organism>
<dbReference type="Proteomes" id="UP000053675">
    <property type="component" value="Unassembled WGS sequence"/>
</dbReference>
<dbReference type="EMBL" id="JMQM01000001">
    <property type="protein sequence ID" value="KFB09716.1"/>
    <property type="molecule type" value="Genomic_DNA"/>
</dbReference>
<dbReference type="AlphaFoldDB" id="A0A084U9T0"/>
<accession>A0A084U9T0</accession>
<comment type="caution">
    <text evidence="1">The sequence shown here is derived from an EMBL/GenBank/DDBJ whole genome shotgun (WGS) entry which is preliminary data.</text>
</comment>
<keyword evidence="2" id="KW-1185">Reference proteome</keyword>
<reference evidence="1 2" key="1">
    <citation type="submission" date="2014-05" db="EMBL/GenBank/DDBJ databases">
        <title>Draft Genome Sequence of Nitratireductor basaltis Strain UMTGB225, A Marine Bacterium Isolated from Green Barrel Tunicate.</title>
        <authorList>
            <person name="Gan H.Y."/>
        </authorList>
    </citation>
    <scope>NUCLEOTIDE SEQUENCE [LARGE SCALE GENOMIC DNA]</scope>
    <source>
        <strain evidence="1 2">UMTGB225</strain>
    </source>
</reference>
<sequence>MILLLAVNDSYPARELHRQEAFVRIDVKEMSERLAHDPAFSSYDFWRAFKRLDDELYQLSRSNAPIPMDLIYGRAIIQRAAQLRQ</sequence>
<evidence type="ECO:0000313" key="1">
    <source>
        <dbReference type="EMBL" id="KFB09716.1"/>
    </source>
</evidence>
<protein>
    <submittedName>
        <fullName evidence="1">Uncharacterized protein</fullName>
    </submittedName>
</protein>
<dbReference type="STRING" id="472175.EL18_00733"/>
<dbReference type="PATRIC" id="fig|472175.3.peg.749"/>
<name>A0A084U9T0_9HYPH</name>
<evidence type="ECO:0000313" key="2">
    <source>
        <dbReference type="Proteomes" id="UP000053675"/>
    </source>
</evidence>
<gene>
    <name evidence="1" type="ORF">EL18_00733</name>
</gene>
<proteinExistence type="predicted"/>
<dbReference type="eggNOG" id="ENOG503254S">
    <property type="taxonomic scope" value="Bacteria"/>
</dbReference>